<dbReference type="EMBL" id="VHSH01000023">
    <property type="protein sequence ID" value="TQV68220.1"/>
    <property type="molecule type" value="Genomic_DNA"/>
</dbReference>
<dbReference type="SUPFAM" id="SSF63829">
    <property type="entry name" value="Calcium-dependent phosphotriesterase"/>
    <property type="match status" value="1"/>
</dbReference>
<sequence>MMTSRPDMIAGLAASAPSGRAAERHRTPPSRPGLRDGLSYLFCAFLITAALAGMDEAHAADSVREIPLPTSFDYPNGITTTPDGTLYVGSVTSGDILRITPEGTIERAFQETETVFAGTALRFDPTTGLLWVASPDFLGQEIDGEQVRRPHRIGAIDIAQRRVVWSSTLPDDGFANDMALDGTGGIYITDSIRDRILHLAAPGAAFETVTDAPLLSPGDLGPAGIVMTRDGDLIIGLYSEGALLRVTLDEAAAQVEPLELTRRIENPDGLALAPDGRLLVLEGAVRSGDGKLLVIDPNGPSPLEVETLADGLDMPLNLTLLGNEVAVSEGRLRHLMLDDSGLSVPEVFRIVVVPLDETSAAETGR</sequence>
<gene>
    <name evidence="1" type="ORF">FKG95_29090</name>
</gene>
<keyword evidence="2" id="KW-1185">Reference proteome</keyword>
<protein>
    <submittedName>
        <fullName evidence="1">Gluconolaconase</fullName>
    </submittedName>
</protein>
<proteinExistence type="predicted"/>
<comment type="caution">
    <text evidence="1">The sequence shown here is derived from an EMBL/GenBank/DDBJ whole genome shotgun (WGS) entry which is preliminary data.</text>
</comment>
<dbReference type="PANTHER" id="PTHR40274:SF3">
    <property type="entry name" value="VIRGINIAMYCIN B LYASE"/>
    <property type="match status" value="1"/>
</dbReference>
<name>A0A545STC4_9PROT</name>
<dbReference type="AlphaFoldDB" id="A0A545STC4"/>
<dbReference type="Gene3D" id="2.130.10.10">
    <property type="entry name" value="YVTN repeat-like/Quinoprotein amine dehydrogenase"/>
    <property type="match status" value="2"/>
</dbReference>
<evidence type="ECO:0000313" key="1">
    <source>
        <dbReference type="EMBL" id="TQV68220.1"/>
    </source>
</evidence>
<dbReference type="InterPro" id="IPR015943">
    <property type="entry name" value="WD40/YVTN_repeat-like_dom_sf"/>
</dbReference>
<dbReference type="InterPro" id="IPR051344">
    <property type="entry name" value="Vgb"/>
</dbReference>
<organism evidence="1 2">
    <name type="scientific">Denitrobaculum tricleocarpae</name>
    <dbReference type="NCBI Taxonomy" id="2591009"/>
    <lineage>
        <taxon>Bacteria</taxon>
        <taxon>Pseudomonadati</taxon>
        <taxon>Pseudomonadota</taxon>
        <taxon>Alphaproteobacteria</taxon>
        <taxon>Rhodospirillales</taxon>
        <taxon>Rhodospirillaceae</taxon>
        <taxon>Denitrobaculum</taxon>
    </lineage>
</organism>
<evidence type="ECO:0000313" key="2">
    <source>
        <dbReference type="Proteomes" id="UP000315252"/>
    </source>
</evidence>
<dbReference type="RefSeq" id="WP_142899985.1">
    <property type="nucleotide sequence ID" value="NZ_ML660074.1"/>
</dbReference>
<accession>A0A545STC4</accession>
<dbReference type="OrthoDB" id="2633250at2"/>
<dbReference type="Proteomes" id="UP000315252">
    <property type="component" value="Unassembled WGS sequence"/>
</dbReference>
<reference evidence="1 2" key="1">
    <citation type="submission" date="2019-06" db="EMBL/GenBank/DDBJ databases">
        <title>Whole genome sequence for Rhodospirillaceae sp. R148.</title>
        <authorList>
            <person name="Wang G."/>
        </authorList>
    </citation>
    <scope>NUCLEOTIDE SEQUENCE [LARGE SCALE GENOMIC DNA]</scope>
    <source>
        <strain evidence="1 2">R148</strain>
    </source>
</reference>
<dbReference type="PANTHER" id="PTHR40274">
    <property type="entry name" value="VIRGINIAMYCIN B LYASE"/>
    <property type="match status" value="1"/>
</dbReference>